<gene>
    <name evidence="2" type="ORF">E1298_16620</name>
</gene>
<organism evidence="2 3">
    <name type="scientific">Actinomadura rubrisoli</name>
    <dbReference type="NCBI Taxonomy" id="2530368"/>
    <lineage>
        <taxon>Bacteria</taxon>
        <taxon>Bacillati</taxon>
        <taxon>Actinomycetota</taxon>
        <taxon>Actinomycetes</taxon>
        <taxon>Streptosporangiales</taxon>
        <taxon>Thermomonosporaceae</taxon>
        <taxon>Actinomadura</taxon>
    </lineage>
</organism>
<dbReference type="InterPro" id="IPR050228">
    <property type="entry name" value="Carboxylesterase_BioH"/>
</dbReference>
<protein>
    <submittedName>
        <fullName evidence="2">Alpha/beta hydrolase</fullName>
    </submittedName>
</protein>
<dbReference type="AlphaFoldDB" id="A0A4R5BMI0"/>
<reference evidence="2 3" key="1">
    <citation type="submission" date="2019-03" db="EMBL/GenBank/DDBJ databases">
        <title>Draft genome sequences of novel Actinobacteria.</title>
        <authorList>
            <person name="Sahin N."/>
            <person name="Ay H."/>
            <person name="Saygin H."/>
        </authorList>
    </citation>
    <scope>NUCLEOTIDE SEQUENCE [LARGE SCALE GENOMIC DNA]</scope>
    <source>
        <strain evidence="2 3">H3C3</strain>
    </source>
</reference>
<dbReference type="PANTHER" id="PTHR43194">
    <property type="entry name" value="HYDROLASE ALPHA/BETA FOLD FAMILY"/>
    <property type="match status" value="1"/>
</dbReference>
<accession>A0A4R5BMI0</accession>
<sequence>MVLVHGGTADRGRWAPVLAGLAERYGVHAVDRRGRGLSTAEVGPYNIRREGEDIAAVTEAVGRDVYVVAHSYGALCALESALLTDAIGRMVLYEPPLPTGDRHVVAPDVLDRLRTATAAGHPEEVLKTFFREVIRLGPDEIEAMRTTPIWGARLAAAPTIVRELEAVGCFEVSDRLARIEIPVRLLLGTRSPAYFAPAAEAIAARLPQADVLPLHGQDHMGIDRDPEQFITAVLNFASSAGRQG</sequence>
<dbReference type="OrthoDB" id="4222986at2"/>
<proteinExistence type="predicted"/>
<dbReference type="RefSeq" id="WP_131894159.1">
    <property type="nucleotide sequence ID" value="NZ_SMKU01000075.1"/>
</dbReference>
<dbReference type="SUPFAM" id="SSF53474">
    <property type="entry name" value="alpha/beta-Hydrolases"/>
    <property type="match status" value="1"/>
</dbReference>
<dbReference type="InterPro" id="IPR029058">
    <property type="entry name" value="AB_hydrolase_fold"/>
</dbReference>
<dbReference type="Pfam" id="PF12697">
    <property type="entry name" value="Abhydrolase_6"/>
    <property type="match status" value="1"/>
</dbReference>
<dbReference type="Proteomes" id="UP000294513">
    <property type="component" value="Unassembled WGS sequence"/>
</dbReference>
<name>A0A4R5BMI0_9ACTN</name>
<feature type="domain" description="AB hydrolase-1" evidence="1">
    <location>
        <begin position="1"/>
        <end position="230"/>
    </location>
</feature>
<evidence type="ECO:0000313" key="2">
    <source>
        <dbReference type="EMBL" id="TDD87115.1"/>
    </source>
</evidence>
<evidence type="ECO:0000259" key="1">
    <source>
        <dbReference type="Pfam" id="PF12697"/>
    </source>
</evidence>
<comment type="caution">
    <text evidence="2">The sequence shown here is derived from an EMBL/GenBank/DDBJ whole genome shotgun (WGS) entry which is preliminary data.</text>
</comment>
<keyword evidence="3" id="KW-1185">Reference proteome</keyword>
<dbReference type="EMBL" id="SMKU01000075">
    <property type="protein sequence ID" value="TDD87115.1"/>
    <property type="molecule type" value="Genomic_DNA"/>
</dbReference>
<dbReference type="GO" id="GO:0016787">
    <property type="term" value="F:hydrolase activity"/>
    <property type="evidence" value="ECO:0007669"/>
    <property type="project" value="UniProtKB-KW"/>
</dbReference>
<evidence type="ECO:0000313" key="3">
    <source>
        <dbReference type="Proteomes" id="UP000294513"/>
    </source>
</evidence>
<dbReference type="InterPro" id="IPR000073">
    <property type="entry name" value="AB_hydrolase_1"/>
</dbReference>
<dbReference type="Gene3D" id="3.40.50.1820">
    <property type="entry name" value="alpha/beta hydrolase"/>
    <property type="match status" value="1"/>
</dbReference>
<dbReference type="PANTHER" id="PTHR43194:SF5">
    <property type="entry name" value="PIMELOYL-[ACYL-CARRIER PROTEIN] METHYL ESTER ESTERASE"/>
    <property type="match status" value="1"/>
</dbReference>
<keyword evidence="2" id="KW-0378">Hydrolase</keyword>